<dbReference type="InterPro" id="IPR018490">
    <property type="entry name" value="cNMP-bd_dom_sf"/>
</dbReference>
<dbReference type="EMBL" id="PVBS01000001">
    <property type="protein sequence ID" value="PRD56339.1"/>
    <property type="molecule type" value="Genomic_DNA"/>
</dbReference>
<dbReference type="InterPro" id="IPR014710">
    <property type="entry name" value="RmlC-like_jellyroll"/>
</dbReference>
<evidence type="ECO:0008006" key="3">
    <source>
        <dbReference type="Google" id="ProtNLM"/>
    </source>
</evidence>
<dbReference type="RefSeq" id="WP_105723055.1">
    <property type="nucleotide sequence ID" value="NZ_PVBS01000001.1"/>
</dbReference>
<dbReference type="OrthoDB" id="680421at2"/>
<dbReference type="Gene3D" id="2.60.120.10">
    <property type="entry name" value="Jelly Rolls"/>
    <property type="match status" value="1"/>
</dbReference>
<dbReference type="AlphaFoldDB" id="A0A2S9JST4"/>
<dbReference type="SUPFAM" id="SSF51206">
    <property type="entry name" value="cAMP-binding domain-like"/>
    <property type="match status" value="1"/>
</dbReference>
<sequence length="79" mass="9332">MTDTTLFSLLKKEIPGSLEKNFFERFFQYKKLKKGAYFIKQGHLCKSVAFIEKGIVLYYKIDETGEFVCDFAKSYLRLK</sequence>
<comment type="caution">
    <text evidence="1">The sequence shown here is derived from an EMBL/GenBank/DDBJ whole genome shotgun (WGS) entry which is preliminary data.</text>
</comment>
<name>A0A2S9JST4_9SPHI</name>
<reference evidence="1 2" key="1">
    <citation type="submission" date="2018-02" db="EMBL/GenBank/DDBJ databases">
        <title>The draft genome of Sphingobacterium gobiense H7.</title>
        <authorList>
            <person name="Li L."/>
            <person name="Liu L."/>
            <person name="Zhang X."/>
            <person name="Wang T."/>
            <person name="Liang L."/>
        </authorList>
    </citation>
    <scope>NUCLEOTIDE SEQUENCE [LARGE SCALE GENOMIC DNA]</scope>
    <source>
        <strain evidence="1 2">ACCC 05757</strain>
    </source>
</reference>
<gene>
    <name evidence="1" type="ORF">C5749_03490</name>
</gene>
<organism evidence="1 2">
    <name type="scientific">Sphingobacterium gobiense</name>
    <dbReference type="NCBI Taxonomy" id="1382456"/>
    <lineage>
        <taxon>Bacteria</taxon>
        <taxon>Pseudomonadati</taxon>
        <taxon>Bacteroidota</taxon>
        <taxon>Sphingobacteriia</taxon>
        <taxon>Sphingobacteriales</taxon>
        <taxon>Sphingobacteriaceae</taxon>
        <taxon>Sphingobacterium</taxon>
    </lineage>
</organism>
<keyword evidence="2" id="KW-1185">Reference proteome</keyword>
<dbReference type="Proteomes" id="UP000238642">
    <property type="component" value="Unassembled WGS sequence"/>
</dbReference>
<evidence type="ECO:0000313" key="2">
    <source>
        <dbReference type="Proteomes" id="UP000238642"/>
    </source>
</evidence>
<evidence type="ECO:0000313" key="1">
    <source>
        <dbReference type="EMBL" id="PRD56339.1"/>
    </source>
</evidence>
<accession>A0A2S9JST4</accession>
<protein>
    <recommendedName>
        <fullName evidence="3">Cyclic nucleotide-binding domain-containing protein</fullName>
    </recommendedName>
</protein>
<proteinExistence type="predicted"/>